<gene>
    <name evidence="1" type="ORF">PG986_009617</name>
</gene>
<dbReference type="Proteomes" id="UP001391051">
    <property type="component" value="Unassembled WGS sequence"/>
</dbReference>
<keyword evidence="2" id="KW-1185">Reference proteome</keyword>
<dbReference type="GeneID" id="92078901"/>
<dbReference type="RefSeq" id="XP_066698237.1">
    <property type="nucleotide sequence ID" value="XM_066845839.1"/>
</dbReference>
<protein>
    <submittedName>
        <fullName evidence="1">Uncharacterized protein</fullName>
    </submittedName>
</protein>
<sequence>MDPDVAERQRRHFKNKHAPLLRKTLLDDLLKAKVQSNKVGQGSGSSDDVADNHGLTPTFRAYVLRPAACRDIPMKHVLCFTDSPKPCYSTVDIGANTYLLAMSRSDLRARCPAWNELLTRKKKKKKTDGVDHSHMRFKEEDLKALEIVLGLVHGIPPNLSDLPLGGVRSLTIVSTKLEVTTLVNVWARDYLSDLKTEIESGKTSNTPGVDVLGWSCALRLSAEFWHRDMFTLASRDFIRRAKLLKSEGNPWLFGSVEWGGRTLELSQQGLFADTIMTNLSKREGIILKIWTFLHEKQVELSWWKTSEAHQMAARKLRKCPCAFHDAQVVAAQCRGGVTDFTYTNGSVDDIIAYIEDIGVQTYDAADKTRDILGEVAKEVDRMVTARLDEMAFLL</sequence>
<evidence type="ECO:0000313" key="2">
    <source>
        <dbReference type="Proteomes" id="UP001391051"/>
    </source>
</evidence>
<proteinExistence type="predicted"/>
<organism evidence="1 2">
    <name type="scientific">Apiospora aurea</name>
    <dbReference type="NCBI Taxonomy" id="335848"/>
    <lineage>
        <taxon>Eukaryota</taxon>
        <taxon>Fungi</taxon>
        <taxon>Dikarya</taxon>
        <taxon>Ascomycota</taxon>
        <taxon>Pezizomycotina</taxon>
        <taxon>Sordariomycetes</taxon>
        <taxon>Xylariomycetidae</taxon>
        <taxon>Amphisphaeriales</taxon>
        <taxon>Apiosporaceae</taxon>
        <taxon>Apiospora</taxon>
    </lineage>
</organism>
<comment type="caution">
    <text evidence="1">The sequence shown here is derived from an EMBL/GenBank/DDBJ whole genome shotgun (WGS) entry which is preliminary data.</text>
</comment>
<evidence type="ECO:0000313" key="1">
    <source>
        <dbReference type="EMBL" id="KAK7948731.1"/>
    </source>
</evidence>
<accession>A0ABR1Q9G9</accession>
<dbReference type="EMBL" id="JAQQWE010000006">
    <property type="protein sequence ID" value="KAK7948731.1"/>
    <property type="molecule type" value="Genomic_DNA"/>
</dbReference>
<reference evidence="1 2" key="1">
    <citation type="submission" date="2023-01" db="EMBL/GenBank/DDBJ databases">
        <title>Analysis of 21 Apiospora genomes using comparative genomics revels a genus with tremendous synthesis potential of carbohydrate active enzymes and secondary metabolites.</title>
        <authorList>
            <person name="Sorensen T."/>
        </authorList>
    </citation>
    <scope>NUCLEOTIDE SEQUENCE [LARGE SCALE GENOMIC DNA]</scope>
    <source>
        <strain evidence="1 2">CBS 24483</strain>
    </source>
</reference>
<name>A0ABR1Q9G9_9PEZI</name>